<keyword evidence="4" id="KW-1185">Reference proteome</keyword>
<dbReference type="OrthoDB" id="2744543at2759"/>
<protein>
    <recommendedName>
        <fullName evidence="2">N-acetyltransferase domain-containing protein</fullName>
    </recommendedName>
</protein>
<organism evidence="3 4">
    <name type="scientific">Ceraceosorus guamensis</name>
    <dbReference type="NCBI Taxonomy" id="1522189"/>
    <lineage>
        <taxon>Eukaryota</taxon>
        <taxon>Fungi</taxon>
        <taxon>Dikarya</taxon>
        <taxon>Basidiomycota</taxon>
        <taxon>Ustilaginomycotina</taxon>
        <taxon>Exobasidiomycetes</taxon>
        <taxon>Ceraceosorales</taxon>
        <taxon>Ceraceosoraceae</taxon>
        <taxon>Ceraceosorus</taxon>
    </lineage>
</organism>
<name>A0A316W8D2_9BASI</name>
<dbReference type="PANTHER" id="PTHR43233:SF1">
    <property type="entry name" value="FAMILY N-ACETYLTRANSFERASE, PUTATIVE (AFU_ORTHOLOGUE AFUA_6G03350)-RELATED"/>
    <property type="match status" value="1"/>
</dbReference>
<accession>A0A316W8D2</accession>
<dbReference type="InterPro" id="IPR016181">
    <property type="entry name" value="Acyl_CoA_acyltransferase"/>
</dbReference>
<dbReference type="PROSITE" id="PS51186">
    <property type="entry name" value="GNAT"/>
    <property type="match status" value="1"/>
</dbReference>
<dbReference type="InterPro" id="IPR053144">
    <property type="entry name" value="Acetyltransferase_Butenolide"/>
</dbReference>
<feature type="compositionally biased region" description="Low complexity" evidence="1">
    <location>
        <begin position="182"/>
        <end position="200"/>
    </location>
</feature>
<dbReference type="Proteomes" id="UP000245783">
    <property type="component" value="Unassembled WGS sequence"/>
</dbReference>
<sequence length="200" mass="21703">MSTSTKHAFSNASWLEPAKHLATSQAPAKDAGIAYYAEVPSTSEHYKMRFEAGLTPPPTAEIAEIGLKSSVYCVVARDTSTASKEAIGMARVVGDITMSLLIVDVCVLPTHQHRGIGHRIFRHLLAWVDANSPCAFLSLSADPPGMKLYEKNGFNVTPNETGMQRLGQDIENRRRFAREQRANANANAKSSAEQQSSSTA</sequence>
<dbReference type="InParanoid" id="A0A316W8D2"/>
<dbReference type="GeneID" id="37039568"/>
<dbReference type="Gene3D" id="3.40.630.30">
    <property type="match status" value="1"/>
</dbReference>
<feature type="region of interest" description="Disordered" evidence="1">
    <location>
        <begin position="178"/>
        <end position="200"/>
    </location>
</feature>
<evidence type="ECO:0000259" key="2">
    <source>
        <dbReference type="PROSITE" id="PS51186"/>
    </source>
</evidence>
<dbReference type="UniPathway" id="UPA00113">
    <property type="reaction ID" value="UER00529"/>
</dbReference>
<dbReference type="InterPro" id="IPR000182">
    <property type="entry name" value="GNAT_dom"/>
</dbReference>
<dbReference type="GO" id="GO:0016747">
    <property type="term" value="F:acyltransferase activity, transferring groups other than amino-acyl groups"/>
    <property type="evidence" value="ECO:0007669"/>
    <property type="project" value="InterPro"/>
</dbReference>
<evidence type="ECO:0000313" key="4">
    <source>
        <dbReference type="Proteomes" id="UP000245783"/>
    </source>
</evidence>
<evidence type="ECO:0000313" key="3">
    <source>
        <dbReference type="EMBL" id="PWN46157.1"/>
    </source>
</evidence>
<dbReference type="GO" id="GO:0006048">
    <property type="term" value="P:UDP-N-acetylglucosamine biosynthetic process"/>
    <property type="evidence" value="ECO:0007669"/>
    <property type="project" value="UniProtKB-UniPathway"/>
</dbReference>
<dbReference type="CDD" id="cd04301">
    <property type="entry name" value="NAT_SF"/>
    <property type="match status" value="1"/>
</dbReference>
<dbReference type="EMBL" id="KZ819352">
    <property type="protein sequence ID" value="PWN46157.1"/>
    <property type="molecule type" value="Genomic_DNA"/>
</dbReference>
<reference evidence="3 4" key="1">
    <citation type="journal article" date="2018" name="Mol. Biol. Evol.">
        <title>Broad Genomic Sampling Reveals a Smut Pathogenic Ancestry of the Fungal Clade Ustilaginomycotina.</title>
        <authorList>
            <person name="Kijpornyongpan T."/>
            <person name="Mondo S.J."/>
            <person name="Barry K."/>
            <person name="Sandor L."/>
            <person name="Lee J."/>
            <person name="Lipzen A."/>
            <person name="Pangilinan J."/>
            <person name="LaButti K."/>
            <person name="Hainaut M."/>
            <person name="Henrissat B."/>
            <person name="Grigoriev I.V."/>
            <person name="Spatafora J.W."/>
            <person name="Aime M.C."/>
        </authorList>
    </citation>
    <scope>NUCLEOTIDE SEQUENCE [LARGE SCALE GENOMIC DNA]</scope>
    <source>
        <strain evidence="3 4">MCA 4658</strain>
    </source>
</reference>
<dbReference type="RefSeq" id="XP_025373317.1">
    <property type="nucleotide sequence ID" value="XM_025517698.1"/>
</dbReference>
<dbReference type="STRING" id="1522189.A0A316W8D2"/>
<dbReference type="AlphaFoldDB" id="A0A316W8D2"/>
<evidence type="ECO:0000256" key="1">
    <source>
        <dbReference type="SAM" id="MobiDB-lite"/>
    </source>
</evidence>
<dbReference type="PANTHER" id="PTHR43233">
    <property type="entry name" value="FAMILY N-ACETYLTRANSFERASE, PUTATIVE (AFU_ORTHOLOGUE AFUA_6G03350)-RELATED"/>
    <property type="match status" value="1"/>
</dbReference>
<feature type="domain" description="N-acetyltransferase" evidence="2">
    <location>
        <begin position="33"/>
        <end position="171"/>
    </location>
</feature>
<dbReference type="Pfam" id="PF13508">
    <property type="entry name" value="Acetyltransf_7"/>
    <property type="match status" value="1"/>
</dbReference>
<gene>
    <name evidence="3" type="ORF">IE81DRAFT_85050</name>
</gene>
<proteinExistence type="predicted"/>
<dbReference type="SUPFAM" id="SSF55729">
    <property type="entry name" value="Acyl-CoA N-acyltransferases (Nat)"/>
    <property type="match status" value="1"/>
</dbReference>